<sequence>MDDFPDEVVLKICGYLDFKDLASLRCVTRRLAQVGAEILVKRVRFHVGHDSLQRLKAIAAHNVLCKSVETVVFEGNLLANVGCVHAFTLHFDSDNLTADRPSSPPYGATEREMRLFDRNLHKYQTEINNKFLRYRDFYDTQQAILKSDSYTSLISDSIKRFPKLKKIALTTVGRCRHVLSERFMDMFAVECSLPLEPDTRQTAEQLKAILFHDSQPLASVRELEVHVLSPKFFTGFIPPPQLSSVFVHLKVIDLNFRLERDDRGLSHTMTAGSRYGKFAKGHLREALQAAGGLQKLTVNFDDFGYYGPCTDLKHVLGDSVWPELHFLDLDCMTTSEGYLIDALRRQPALSKLTIGFFTLEDGLWTTATELMRKALHLKLFVAHGILEDPERMHPMHLIDSDSYAENYVEFSLTNALDMYVTDGVPSDSDLDEYHPLDDDNFSDPDELREEFGPYDSFDDMDCSE</sequence>
<name>A0AAV9NF68_9EURO</name>
<dbReference type="Proteomes" id="UP001358417">
    <property type="component" value="Unassembled WGS sequence"/>
</dbReference>
<comment type="caution">
    <text evidence="3">The sequence shown here is derived from an EMBL/GenBank/DDBJ whole genome shotgun (WGS) entry which is preliminary data.</text>
</comment>
<dbReference type="InterPro" id="IPR036047">
    <property type="entry name" value="F-box-like_dom_sf"/>
</dbReference>
<reference evidence="3 4" key="1">
    <citation type="submission" date="2023-08" db="EMBL/GenBank/DDBJ databases">
        <title>Black Yeasts Isolated from many extreme environments.</title>
        <authorList>
            <person name="Coleine C."/>
            <person name="Stajich J.E."/>
            <person name="Selbmann L."/>
        </authorList>
    </citation>
    <scope>NUCLEOTIDE SEQUENCE [LARGE SCALE GENOMIC DNA]</scope>
    <source>
        <strain evidence="3 4">CCFEE 5792</strain>
    </source>
</reference>
<gene>
    <name evidence="3" type="ORF">LTR84_012093</name>
</gene>
<evidence type="ECO:0000313" key="4">
    <source>
        <dbReference type="Proteomes" id="UP001358417"/>
    </source>
</evidence>
<feature type="domain" description="F-box" evidence="2">
    <location>
        <begin position="1"/>
        <end position="34"/>
    </location>
</feature>
<organism evidence="3 4">
    <name type="scientific">Exophiala bonariae</name>
    <dbReference type="NCBI Taxonomy" id="1690606"/>
    <lineage>
        <taxon>Eukaryota</taxon>
        <taxon>Fungi</taxon>
        <taxon>Dikarya</taxon>
        <taxon>Ascomycota</taxon>
        <taxon>Pezizomycotina</taxon>
        <taxon>Eurotiomycetes</taxon>
        <taxon>Chaetothyriomycetidae</taxon>
        <taxon>Chaetothyriales</taxon>
        <taxon>Herpotrichiellaceae</taxon>
        <taxon>Exophiala</taxon>
    </lineage>
</organism>
<dbReference type="Pfam" id="PF12937">
    <property type="entry name" value="F-box-like"/>
    <property type="match status" value="1"/>
</dbReference>
<dbReference type="AlphaFoldDB" id="A0AAV9NF68"/>
<protein>
    <recommendedName>
        <fullName evidence="2">F-box domain-containing protein</fullName>
    </recommendedName>
</protein>
<dbReference type="PROSITE" id="PS50181">
    <property type="entry name" value="FBOX"/>
    <property type="match status" value="1"/>
</dbReference>
<dbReference type="RefSeq" id="XP_064708278.1">
    <property type="nucleotide sequence ID" value="XM_064855618.1"/>
</dbReference>
<accession>A0AAV9NF68</accession>
<evidence type="ECO:0000313" key="3">
    <source>
        <dbReference type="EMBL" id="KAK5056562.1"/>
    </source>
</evidence>
<dbReference type="InterPro" id="IPR001810">
    <property type="entry name" value="F-box_dom"/>
</dbReference>
<keyword evidence="4" id="KW-1185">Reference proteome</keyword>
<dbReference type="GeneID" id="89980240"/>
<feature type="region of interest" description="Disordered" evidence="1">
    <location>
        <begin position="427"/>
        <end position="464"/>
    </location>
</feature>
<evidence type="ECO:0000259" key="2">
    <source>
        <dbReference type="PROSITE" id="PS50181"/>
    </source>
</evidence>
<dbReference type="EMBL" id="JAVRRD010000007">
    <property type="protein sequence ID" value="KAK5056562.1"/>
    <property type="molecule type" value="Genomic_DNA"/>
</dbReference>
<proteinExistence type="predicted"/>
<evidence type="ECO:0000256" key="1">
    <source>
        <dbReference type="SAM" id="MobiDB-lite"/>
    </source>
</evidence>
<dbReference type="SMART" id="SM00256">
    <property type="entry name" value="FBOX"/>
    <property type="match status" value="1"/>
</dbReference>
<dbReference type="SUPFAM" id="SSF81383">
    <property type="entry name" value="F-box domain"/>
    <property type="match status" value="1"/>
</dbReference>
<feature type="compositionally biased region" description="Acidic residues" evidence="1">
    <location>
        <begin position="438"/>
        <end position="448"/>
    </location>
</feature>